<dbReference type="SUPFAM" id="SSF46689">
    <property type="entry name" value="Homeodomain-like"/>
    <property type="match status" value="2"/>
</dbReference>
<dbReference type="Pfam" id="PF12833">
    <property type="entry name" value="HTH_18"/>
    <property type="match status" value="1"/>
</dbReference>
<keyword evidence="1" id="KW-0805">Transcription regulation</keyword>
<reference evidence="5 6" key="1">
    <citation type="submission" date="2018-02" db="EMBL/GenBank/DDBJ databases">
        <title>Lelliotia aquatilis sp. nov., isolated from drinking water.</title>
        <authorList>
            <person name="Kaempfer P."/>
            <person name="Glaeser S."/>
            <person name="Exner M."/>
            <person name="Doijad S."/>
            <person name="Chakraborty T."/>
        </authorList>
    </citation>
    <scope>NUCLEOTIDE SEQUENCE [LARGE SCALE GENOMIC DNA]</scope>
    <source>
        <strain evidence="5 6">6331-17</strain>
    </source>
</reference>
<dbReference type="PROSITE" id="PS01124">
    <property type="entry name" value="HTH_ARAC_FAMILY_2"/>
    <property type="match status" value="1"/>
</dbReference>
<dbReference type="Pfam" id="PF02311">
    <property type="entry name" value="AraC_binding"/>
    <property type="match status" value="1"/>
</dbReference>
<keyword evidence="6" id="KW-1185">Reference proteome</keyword>
<dbReference type="PANTHER" id="PTHR11019:SF199">
    <property type="entry name" value="HTH-TYPE TRANSCRIPTIONAL REGULATOR NIMR"/>
    <property type="match status" value="1"/>
</dbReference>
<dbReference type="InterPro" id="IPR014710">
    <property type="entry name" value="RmlC-like_jellyroll"/>
</dbReference>
<dbReference type="InterPro" id="IPR009057">
    <property type="entry name" value="Homeodomain-like_sf"/>
</dbReference>
<dbReference type="InterPro" id="IPR018062">
    <property type="entry name" value="HTH_AraC-typ_CS"/>
</dbReference>
<evidence type="ECO:0000256" key="1">
    <source>
        <dbReference type="ARBA" id="ARBA00023015"/>
    </source>
</evidence>
<proteinExistence type="predicted"/>
<dbReference type="Gene3D" id="1.10.10.60">
    <property type="entry name" value="Homeodomain-like"/>
    <property type="match status" value="2"/>
</dbReference>
<name>A0ABX4ZZ68_9ENTR</name>
<keyword evidence="3" id="KW-0804">Transcription</keyword>
<sequence>MLTSEPLRHPTGYRTDWHVHSTGQLCRITSGLLIIESGKGRWVVPREHIGWIPAELRHAALSESAIEGQSLYLDSSLCTALPDQPSVFEPEMLSEALFMRLCQASGKADMRWVSLLTDELAHAKQDLYRLPMPAHPRLLKIARTLLNAVDDVQSVEAYARQCGMSVRTFNRQFKAGTGMNFVNWRQLARVIRAMEWLEEGKPVGWIALSCGYNSVSAFIEVFRTYTGKTPGQWGVTTTPSAQTSRALPR</sequence>
<evidence type="ECO:0000313" key="5">
    <source>
        <dbReference type="EMBL" id="POZ20045.1"/>
    </source>
</evidence>
<dbReference type="PROSITE" id="PS00041">
    <property type="entry name" value="HTH_ARAC_FAMILY_1"/>
    <property type="match status" value="1"/>
</dbReference>
<keyword evidence="2" id="KW-0238">DNA-binding</keyword>
<gene>
    <name evidence="5" type="ORF">C3712_20335</name>
</gene>
<evidence type="ECO:0000313" key="6">
    <source>
        <dbReference type="Proteomes" id="UP000237025"/>
    </source>
</evidence>
<organism evidence="5 6">
    <name type="scientific">Lelliottia aquatilis</name>
    <dbReference type="NCBI Taxonomy" id="2080838"/>
    <lineage>
        <taxon>Bacteria</taxon>
        <taxon>Pseudomonadati</taxon>
        <taxon>Pseudomonadota</taxon>
        <taxon>Gammaproteobacteria</taxon>
        <taxon>Enterobacterales</taxon>
        <taxon>Enterobacteriaceae</taxon>
        <taxon>Lelliottia</taxon>
    </lineage>
</organism>
<evidence type="ECO:0000256" key="3">
    <source>
        <dbReference type="ARBA" id="ARBA00023163"/>
    </source>
</evidence>
<dbReference type="PANTHER" id="PTHR11019">
    <property type="entry name" value="HTH-TYPE TRANSCRIPTIONAL REGULATOR NIMR"/>
    <property type="match status" value="1"/>
</dbReference>
<dbReference type="Gene3D" id="2.60.120.10">
    <property type="entry name" value="Jelly Rolls"/>
    <property type="match status" value="1"/>
</dbReference>
<dbReference type="SUPFAM" id="SSF51182">
    <property type="entry name" value="RmlC-like cupins"/>
    <property type="match status" value="1"/>
</dbReference>
<protein>
    <submittedName>
        <fullName evidence="5">AraC family transcriptional regulator</fullName>
    </submittedName>
</protein>
<evidence type="ECO:0000256" key="2">
    <source>
        <dbReference type="ARBA" id="ARBA00023125"/>
    </source>
</evidence>
<comment type="caution">
    <text evidence="5">The sequence shown here is derived from an EMBL/GenBank/DDBJ whole genome shotgun (WGS) entry which is preliminary data.</text>
</comment>
<dbReference type="InterPro" id="IPR003313">
    <property type="entry name" value="AraC-bd"/>
</dbReference>
<dbReference type="EMBL" id="PQVW01000021">
    <property type="protein sequence ID" value="POZ20045.1"/>
    <property type="molecule type" value="Genomic_DNA"/>
</dbReference>
<evidence type="ECO:0000259" key="4">
    <source>
        <dbReference type="PROSITE" id="PS01124"/>
    </source>
</evidence>
<dbReference type="SMART" id="SM00342">
    <property type="entry name" value="HTH_ARAC"/>
    <property type="match status" value="1"/>
</dbReference>
<dbReference type="CDD" id="cd06124">
    <property type="entry name" value="cupin_NimR-like_N"/>
    <property type="match status" value="1"/>
</dbReference>
<dbReference type="Proteomes" id="UP000237025">
    <property type="component" value="Unassembled WGS sequence"/>
</dbReference>
<dbReference type="InterPro" id="IPR018060">
    <property type="entry name" value="HTH_AraC"/>
</dbReference>
<dbReference type="InterPro" id="IPR011051">
    <property type="entry name" value="RmlC_Cupin_sf"/>
</dbReference>
<accession>A0ABX4ZZ68</accession>
<feature type="domain" description="HTH araC/xylS-type" evidence="4">
    <location>
        <begin position="139"/>
        <end position="236"/>
    </location>
</feature>